<reference evidence="2" key="1">
    <citation type="submission" date="2021-02" db="EMBL/GenBank/DDBJ databases">
        <title>Fulvivirga sp. S481 isolated from sea water.</title>
        <authorList>
            <person name="Bae S.S."/>
            <person name="Baek K."/>
        </authorList>
    </citation>
    <scope>NUCLEOTIDE SEQUENCE</scope>
    <source>
        <strain evidence="2">S481</strain>
    </source>
</reference>
<proteinExistence type="predicted"/>
<keyword evidence="3" id="KW-1185">Reference proteome</keyword>
<dbReference type="RefSeq" id="WP_205722362.1">
    <property type="nucleotide sequence ID" value="NZ_CP070608.1"/>
</dbReference>
<feature type="domain" description="YrdC-like" evidence="1">
    <location>
        <begin position="15"/>
        <end position="203"/>
    </location>
</feature>
<dbReference type="InterPro" id="IPR006070">
    <property type="entry name" value="Sua5-like_dom"/>
</dbReference>
<dbReference type="InterPro" id="IPR052532">
    <property type="entry name" value="SUA5_domain"/>
</dbReference>
<evidence type="ECO:0000313" key="2">
    <source>
        <dbReference type="EMBL" id="QSE97854.1"/>
    </source>
</evidence>
<sequence>MAAEFLQIHPENPEKRKVEQVVNMLRDGAVIIYPTDTIYGLGCDLFNKNAVDKVCKIKGLKPKSFNLSFICNDISQVSEYTKQINTPTFKLLKKALPGPFTFILESNRNVPKILGTNKKTVGIRIPDNNITHMIVDLLGNPIVTTSIKDDDEILEYTTDPEIIYEEYKHLVDVVIDGGMGNNVPSTIVDCSGSQIEIIRQGLGDIEAYA</sequence>
<dbReference type="NCBIfam" id="TIGR00057">
    <property type="entry name" value="L-threonylcarbamoyladenylate synthase"/>
    <property type="match status" value="1"/>
</dbReference>
<dbReference type="Proteomes" id="UP000662783">
    <property type="component" value="Chromosome"/>
</dbReference>
<dbReference type="Pfam" id="PF01300">
    <property type="entry name" value="Sua5_yciO_yrdC"/>
    <property type="match status" value="1"/>
</dbReference>
<dbReference type="SUPFAM" id="SSF55821">
    <property type="entry name" value="YrdC/RibB"/>
    <property type="match status" value="1"/>
</dbReference>
<dbReference type="InterPro" id="IPR017945">
    <property type="entry name" value="DHBP_synth_RibB-like_a/b_dom"/>
</dbReference>
<accession>A0A975A0Y3</accession>
<protein>
    <submittedName>
        <fullName evidence="2">Threonylcarbamoyl-AMP synthase</fullName>
    </submittedName>
</protein>
<evidence type="ECO:0000259" key="1">
    <source>
        <dbReference type="PROSITE" id="PS51163"/>
    </source>
</evidence>
<organism evidence="2 3">
    <name type="scientific">Fulvivirga lutea</name>
    <dbReference type="NCBI Taxonomy" id="2810512"/>
    <lineage>
        <taxon>Bacteria</taxon>
        <taxon>Pseudomonadati</taxon>
        <taxon>Bacteroidota</taxon>
        <taxon>Cytophagia</taxon>
        <taxon>Cytophagales</taxon>
        <taxon>Fulvivirgaceae</taxon>
        <taxon>Fulvivirga</taxon>
    </lineage>
</organism>
<dbReference type="Gene3D" id="3.90.870.10">
    <property type="entry name" value="DHBP synthase"/>
    <property type="match status" value="1"/>
</dbReference>
<dbReference type="PROSITE" id="PS51163">
    <property type="entry name" value="YRDC"/>
    <property type="match status" value="1"/>
</dbReference>
<gene>
    <name evidence="2" type="ORF">JR347_01840</name>
</gene>
<dbReference type="GO" id="GO:0003725">
    <property type="term" value="F:double-stranded RNA binding"/>
    <property type="evidence" value="ECO:0007669"/>
    <property type="project" value="InterPro"/>
</dbReference>
<dbReference type="KEGG" id="fuv:JR347_01840"/>
<dbReference type="PANTHER" id="PTHR42828:SF3">
    <property type="entry name" value="THREONYLCARBAMOYL-AMP SYNTHASE"/>
    <property type="match status" value="1"/>
</dbReference>
<dbReference type="AlphaFoldDB" id="A0A975A0Y3"/>
<name>A0A975A0Y3_9BACT</name>
<dbReference type="EMBL" id="CP070608">
    <property type="protein sequence ID" value="QSE97854.1"/>
    <property type="molecule type" value="Genomic_DNA"/>
</dbReference>
<dbReference type="PANTHER" id="PTHR42828">
    <property type="entry name" value="DHBP SYNTHASE RIBB-LIKE ALPHA/BETA DOMAIN-CONTAINING PROTEIN"/>
    <property type="match status" value="1"/>
</dbReference>
<evidence type="ECO:0000313" key="3">
    <source>
        <dbReference type="Proteomes" id="UP000662783"/>
    </source>
</evidence>